<name>A0A501PII8_9PROT</name>
<sequence length="92" mass="10751">MSTFLHKLAEGLRAREKFLEDHSEHPVFDTEEGGKFKAEYEDLMAELKKFSGKVEKLAGEGKDYDEHFEREIEDEHKHLSVKIDAWAESLKK</sequence>
<dbReference type="Proteomes" id="UP000319148">
    <property type="component" value="Unassembled WGS sequence"/>
</dbReference>
<keyword evidence="2" id="KW-1185">Reference proteome</keyword>
<gene>
    <name evidence="1" type="ORF">FIV46_10110</name>
</gene>
<protein>
    <submittedName>
        <fullName evidence="1">Uncharacterized protein</fullName>
    </submittedName>
</protein>
<organism evidence="1 2">
    <name type="scientific">Emcibacter nanhaiensis</name>
    <dbReference type="NCBI Taxonomy" id="1505037"/>
    <lineage>
        <taxon>Bacteria</taxon>
        <taxon>Pseudomonadati</taxon>
        <taxon>Pseudomonadota</taxon>
        <taxon>Alphaproteobacteria</taxon>
        <taxon>Emcibacterales</taxon>
        <taxon>Emcibacteraceae</taxon>
        <taxon>Emcibacter</taxon>
    </lineage>
</organism>
<dbReference type="OrthoDB" id="8480723at2"/>
<comment type="caution">
    <text evidence="1">The sequence shown here is derived from an EMBL/GenBank/DDBJ whole genome shotgun (WGS) entry which is preliminary data.</text>
</comment>
<evidence type="ECO:0000313" key="2">
    <source>
        <dbReference type="Proteomes" id="UP000319148"/>
    </source>
</evidence>
<dbReference type="RefSeq" id="WP_139940803.1">
    <property type="nucleotide sequence ID" value="NZ_JBHSYP010000006.1"/>
</dbReference>
<accession>A0A501PII8</accession>
<proteinExistence type="predicted"/>
<reference evidence="2" key="1">
    <citation type="submission" date="2019-06" db="EMBL/GenBank/DDBJ databases">
        <title>The complete genome of Emcibacter congregatus ZYLT.</title>
        <authorList>
            <person name="Zhao Z."/>
        </authorList>
    </citation>
    <scope>NUCLEOTIDE SEQUENCE [LARGE SCALE GENOMIC DNA]</scope>
    <source>
        <strain evidence="2">MCCC 1A06723</strain>
    </source>
</reference>
<dbReference type="AlphaFoldDB" id="A0A501PII8"/>
<evidence type="ECO:0000313" key="1">
    <source>
        <dbReference type="EMBL" id="TPD59832.1"/>
    </source>
</evidence>
<dbReference type="EMBL" id="VFIY01000010">
    <property type="protein sequence ID" value="TPD59832.1"/>
    <property type="molecule type" value="Genomic_DNA"/>
</dbReference>